<reference evidence="1" key="1">
    <citation type="journal article" date="2014" name="Int. J. Syst. Evol. Microbiol.">
        <title>Complete genome sequence of Corynebacterium casei LMG S-19264T (=DSM 44701T), isolated from a smear-ripened cheese.</title>
        <authorList>
            <consortium name="US DOE Joint Genome Institute (JGI-PGF)"/>
            <person name="Walter F."/>
            <person name="Albersmeier A."/>
            <person name="Kalinowski J."/>
            <person name="Ruckert C."/>
        </authorList>
    </citation>
    <scope>NUCLEOTIDE SEQUENCE</scope>
    <source>
        <strain evidence="1">CGMCC 1.15448</strain>
    </source>
</reference>
<evidence type="ECO:0000313" key="1">
    <source>
        <dbReference type="EMBL" id="GGA86221.1"/>
    </source>
</evidence>
<dbReference type="AlphaFoldDB" id="A0A8J2XQS5"/>
<dbReference type="PROSITE" id="PS51257">
    <property type="entry name" value="PROKAR_LIPOPROTEIN"/>
    <property type="match status" value="1"/>
</dbReference>
<organism evidence="1 2">
    <name type="scientific">Puia dinghuensis</name>
    <dbReference type="NCBI Taxonomy" id="1792502"/>
    <lineage>
        <taxon>Bacteria</taxon>
        <taxon>Pseudomonadati</taxon>
        <taxon>Bacteroidota</taxon>
        <taxon>Chitinophagia</taxon>
        <taxon>Chitinophagales</taxon>
        <taxon>Chitinophagaceae</taxon>
        <taxon>Puia</taxon>
    </lineage>
</organism>
<name>A0A8J2XQS5_9BACT</name>
<accession>A0A8J2XQS5</accession>
<dbReference type="RefSeq" id="WP_188928519.1">
    <property type="nucleotide sequence ID" value="NZ_BMJC01000001.1"/>
</dbReference>
<evidence type="ECO:0008006" key="3">
    <source>
        <dbReference type="Google" id="ProtNLM"/>
    </source>
</evidence>
<protein>
    <recommendedName>
        <fullName evidence="3">LamG domain-containing protein</fullName>
    </recommendedName>
</protein>
<gene>
    <name evidence="1" type="ORF">GCM10011511_06580</name>
</gene>
<proteinExistence type="predicted"/>
<dbReference type="GO" id="GO:0005975">
    <property type="term" value="P:carbohydrate metabolic process"/>
    <property type="evidence" value="ECO:0007669"/>
    <property type="project" value="UniProtKB-ARBA"/>
</dbReference>
<evidence type="ECO:0000313" key="2">
    <source>
        <dbReference type="Proteomes" id="UP000607559"/>
    </source>
</evidence>
<dbReference type="EMBL" id="BMJC01000001">
    <property type="protein sequence ID" value="GGA86221.1"/>
    <property type="molecule type" value="Genomic_DNA"/>
</dbReference>
<dbReference type="GO" id="GO:0004553">
    <property type="term" value="F:hydrolase activity, hydrolyzing O-glycosyl compounds"/>
    <property type="evidence" value="ECO:0007669"/>
    <property type="project" value="UniProtKB-ARBA"/>
</dbReference>
<dbReference type="SUPFAM" id="SSF49899">
    <property type="entry name" value="Concanavalin A-like lectins/glucanases"/>
    <property type="match status" value="1"/>
</dbReference>
<comment type="caution">
    <text evidence="1">The sequence shown here is derived from an EMBL/GenBank/DDBJ whole genome shotgun (WGS) entry which is preliminary data.</text>
</comment>
<sequence>MKRTKILSVTIISGLILLVFSIACNKNPVTPPVHDTVTVIKNDTTTLTDTLYASKPDSTVNLKKGLLLYLPFTGNMADSSGNGNPTTPLNGASLTYDEHGYAKNAFGANGTNQVLLVTNNGSIKFDTAFSTSLDFMTVDESVRHDYLSMIDWNTALGPSFEYGNNIPSAPSILLNGVSDVTLGCSNYAVNTTADVADSTGFTPQLDRWYNLIVIYHRGTIQTYINGHLLSSKTGTGTAALLCPASQVVVGGWWVNDPVNLDGAVDNIRMYNRVLTPHEIAALSANYQVTSNSQRPGLRTH</sequence>
<dbReference type="Gene3D" id="2.60.120.200">
    <property type="match status" value="1"/>
</dbReference>
<dbReference type="Pfam" id="PF13385">
    <property type="entry name" value="Laminin_G_3"/>
    <property type="match status" value="1"/>
</dbReference>
<dbReference type="InterPro" id="IPR013320">
    <property type="entry name" value="ConA-like_dom_sf"/>
</dbReference>
<reference evidence="1" key="2">
    <citation type="submission" date="2020-09" db="EMBL/GenBank/DDBJ databases">
        <authorList>
            <person name="Sun Q."/>
            <person name="Zhou Y."/>
        </authorList>
    </citation>
    <scope>NUCLEOTIDE SEQUENCE</scope>
    <source>
        <strain evidence="1">CGMCC 1.15448</strain>
    </source>
</reference>
<dbReference type="Proteomes" id="UP000607559">
    <property type="component" value="Unassembled WGS sequence"/>
</dbReference>
<keyword evidence="2" id="KW-1185">Reference proteome</keyword>